<reference evidence="2 3" key="1">
    <citation type="journal article" date="2018" name="BMC Genomics">
        <title>Comparative genome analyses reveal sequence features reflecting distinct modes of host-adaptation between dicot and monocot powdery mildew.</title>
        <authorList>
            <person name="Wu Y."/>
            <person name="Ma X."/>
            <person name="Pan Z."/>
            <person name="Kale S.D."/>
            <person name="Song Y."/>
            <person name="King H."/>
            <person name="Zhang Q."/>
            <person name="Presley C."/>
            <person name="Deng X."/>
            <person name="Wei C.I."/>
            <person name="Xiao S."/>
        </authorList>
    </citation>
    <scope>NUCLEOTIDE SEQUENCE [LARGE SCALE GENOMIC DNA]</scope>
    <source>
        <strain evidence="2">UCSC1</strain>
    </source>
</reference>
<evidence type="ECO:0000313" key="2">
    <source>
        <dbReference type="EMBL" id="RKF57787.1"/>
    </source>
</evidence>
<feature type="compositionally biased region" description="Polar residues" evidence="1">
    <location>
        <begin position="366"/>
        <end position="377"/>
    </location>
</feature>
<evidence type="ECO:0000256" key="1">
    <source>
        <dbReference type="SAM" id="MobiDB-lite"/>
    </source>
</evidence>
<dbReference type="Proteomes" id="UP000285405">
    <property type="component" value="Unassembled WGS sequence"/>
</dbReference>
<sequence>MKNNNSHPSHNERDIRTKTTKPKKNKKNARKCKKKDLSFVTEENSTESITTLQVEKIDPVSKEIFKNVKAKNNIPKLEITMDCPISPPPTKSSPTTPYQNQVHEESTTQGEEFCLNNRNLPSTVCPAPRKVECDKLESNSTDIGNGSNKNNVGRETACVSLTDTIAKTSENPESLKLTNSLNTDDPYLNNTLDDVKNGSLEEAKVIHENTRQKISLPTATNWDVSSIEVVNDRTNLEPIAPISDYFNNRLDSTDELDAFKAETASIFQPDEENIILTPIDIQSISSSTKVTELNAIDKPAILTKRQQSIWQNNEFIVPPVAAGIDTEVNKKEYENTHNLELGSNLNNGENSSEISSISVNSDQDFDISSDTHTSEPATHTHLENGNKEISAKKSQENIKADFINIAEVKRNVSSKNPLPNVEVEEKNCLIAASFNNDSKFDSDERCTEGQVSGILISKQILDEENKFNNETNHELSENIAEVKTENRMGLEPEAGISVSSNSEVSGFIGIDLKKKDCVYVTDEIETLSEREQAVSEEKSPKIDLKGSSKTSNEVLIAPSSLSIPAESLEEAAQEMIIEDIHTQGIKRNEQNYKHSNPDPNINKPNPSLPHLIYDLPTQAHIHEMGLSKDLIRQREPIGSKEISSTESSSNQSPVVSRIFTESTLENSIIEPEYIKSPILQEDMASFLRVSNTNNVQKVTYRKTQQLSSNLNTPNFESNFDSESDLKSKGENAGYAIRTQASDEKEAYRPEEDLDSNIQNKYKPTLGEQALAPELVIISKETLNHLHKKTALMQAEILRLSTALKNQINASESKPIATKTPTQLTLLNSELLENDNISAIQLPKLAKSQSSPRTKSLWGNLWPFGKRDIENSSSLNPQLVSTKGHPDPRASVGEFTESVTSKEMKRYKVIGRVRAKEIPGKDSVR</sequence>
<feature type="region of interest" description="Disordered" evidence="1">
    <location>
        <begin position="872"/>
        <end position="894"/>
    </location>
</feature>
<evidence type="ECO:0000313" key="3">
    <source>
        <dbReference type="Proteomes" id="UP000285405"/>
    </source>
</evidence>
<name>A0A420HK36_9PEZI</name>
<feature type="compositionally biased region" description="Basic and acidic residues" evidence="1">
    <location>
        <begin position="378"/>
        <end position="393"/>
    </location>
</feature>
<protein>
    <submittedName>
        <fullName evidence="2">Uncharacterized protein</fullName>
    </submittedName>
</protein>
<feature type="compositionally biased region" description="Basic residues" evidence="1">
    <location>
        <begin position="18"/>
        <end position="33"/>
    </location>
</feature>
<dbReference type="AlphaFoldDB" id="A0A420HK36"/>
<feature type="region of interest" description="Disordered" evidence="1">
    <location>
        <begin position="1"/>
        <end position="33"/>
    </location>
</feature>
<gene>
    <name evidence="2" type="ORF">GcC1_187035</name>
</gene>
<dbReference type="OrthoDB" id="10408872at2759"/>
<comment type="caution">
    <text evidence="2">The sequence shown here is derived from an EMBL/GenBank/DDBJ whole genome shotgun (WGS) entry which is preliminary data.</text>
</comment>
<proteinExistence type="predicted"/>
<feature type="region of interest" description="Disordered" evidence="1">
    <location>
        <begin position="362"/>
        <end position="393"/>
    </location>
</feature>
<dbReference type="EMBL" id="MCBR01018727">
    <property type="protein sequence ID" value="RKF57787.1"/>
    <property type="molecule type" value="Genomic_DNA"/>
</dbReference>
<organism evidence="2 3">
    <name type="scientific">Golovinomyces cichoracearum</name>
    <dbReference type="NCBI Taxonomy" id="62708"/>
    <lineage>
        <taxon>Eukaryota</taxon>
        <taxon>Fungi</taxon>
        <taxon>Dikarya</taxon>
        <taxon>Ascomycota</taxon>
        <taxon>Pezizomycotina</taxon>
        <taxon>Leotiomycetes</taxon>
        <taxon>Erysiphales</taxon>
        <taxon>Erysiphaceae</taxon>
        <taxon>Golovinomyces</taxon>
    </lineage>
</organism>
<accession>A0A420HK36</accession>